<dbReference type="Gene3D" id="3.40.50.410">
    <property type="entry name" value="von Willebrand factor, type A domain"/>
    <property type="match status" value="2"/>
</dbReference>
<sequence length="1239" mass="141542">MDRRRRNMEAQMEQRAEQSHIVEELDEQEEEEDDAEEELNFQQEEEGGETERSKHDDIRSSQDMENTFLTQGPRPKWLAPRGGGVAPDSMTITSVNQTYQMVYGSFPRPPPSRAYSGEKPVQHLQFEASVVNEFEYRLHETIEMYHNRIKWLLKGSKKIFGMVKGTKVAVVVDSSDANCGFGRLNTFQQSVMSLIDEQLHSKEMLYFVSFGTEVESLWDTPRYVNYRILDEARNWVNNMCGLGGCNLLAALKKVLKMKEIDTIIIVLGNTPDQSSEVLCDYVEQLNIGDCKPLHTVAYDCSNHLTNLTLRKLAECSGGRYHVYASTCEEQIYTGTDITFLLREIKKAQEVINKIKEMRQGMMGDALVSILNEISLEVQKLPASRFLPRPPNHSGTLNIEIPPFQPKTSDEWLKMNGLRAKKLSLYQILAPNAFAPLEEFIPIIKKVVSSTVHEKAMAQFQWHDGSVKNVHVDPTQLYDYQKKLATIVKLFEKRVDWLSKSSRRIFGTIVEKRIIILVDLSCANTNYLVHIQHSLRMLLEQQMANKEYINIIGFGSEPTAWKTGMQEPSEKNLQSCWRWILGLECSGSRNFMGALRMALENEEDQKYNRIVEGMYLFTSGIPDQMTDVACSYIQEATAGHSVTLHTILFNVDDYDVNGAIPGRYANISKTADCLRTMAHITGGRFHWFRETGIIESDDIKAILSEMDKSVNYSKKCAMLVESVKKKSLDYLQLEAGSCGEMKMLPLRPSSAAKKKQFIPPEHTKLTLARLQITESQVKEKEKLDKDDNCNKTSVWRPVSANKKDLIPTPPINGRPSSAKSKPEKKKRPNSGYKIRPSHEAFYTECRNDVGVMYRQYPDILQKKKSVRKTINHPVIPDREDVKASKEWLKKYSLSKCRLDLNKLVSGPDCAHVKNHVGALGKNVSAKYCSIFPSVNIKGTVKHLQLQAHELIEYEEQVECVLRRYLKRLQWLLSGSRRVFGTVTEKRVVVLVDTSGSMVSHMEELVRELVSLIWDQFQRENIKFNIIRFSGNVEKWRHQIVDPLEENCHDAVRWVSTFVASGNTCTLEALYEAFNDRNIDGVYLLTDGKPDSSTSLVLKEIARLNTTRGVKIHTISFNCQDESANIFLRQLSAMSRGRFHRCNAERDGQLFAHKLLSEGFDDPEQPEIPIFEGDDLQALGREIALARNYLQQSRSFRAMYAEAPKPHEKDLTHSKLKKQTESNKKRYVRIGRPSSAVVVRT</sequence>
<evidence type="ECO:0000259" key="2">
    <source>
        <dbReference type="PROSITE" id="PS50234"/>
    </source>
</evidence>
<feature type="domain" description="VWFA" evidence="2">
    <location>
        <begin position="985"/>
        <end position="1166"/>
    </location>
</feature>
<feature type="region of interest" description="Disordered" evidence="1">
    <location>
        <begin position="776"/>
        <end position="833"/>
    </location>
</feature>
<dbReference type="PANTHER" id="PTHR46478:SF1">
    <property type="entry name" value="VON WILLEBRAND FACTOR A DOMAIN-CONTAINING PROTEIN 3A"/>
    <property type="match status" value="1"/>
</dbReference>
<dbReference type="InterPro" id="IPR036465">
    <property type="entry name" value="vWFA_dom_sf"/>
</dbReference>
<name>A0ABM0MUB6_SACKO</name>
<feature type="compositionally biased region" description="Basic and acidic residues" evidence="1">
    <location>
        <begin position="776"/>
        <end position="788"/>
    </location>
</feature>
<dbReference type="PROSITE" id="PS50234">
    <property type="entry name" value="VWFA"/>
    <property type="match status" value="1"/>
</dbReference>
<dbReference type="Pfam" id="PF13768">
    <property type="entry name" value="VWA_3"/>
    <property type="match status" value="3"/>
</dbReference>
<dbReference type="SUPFAM" id="SSF53300">
    <property type="entry name" value="vWA-like"/>
    <property type="match status" value="3"/>
</dbReference>
<dbReference type="PANTHER" id="PTHR46478">
    <property type="entry name" value="VON WILLEBRAND FACTOR A DOMAIN-CONTAINING PROTEIN 3A"/>
    <property type="match status" value="1"/>
</dbReference>
<dbReference type="InterPro" id="IPR002035">
    <property type="entry name" value="VWF_A"/>
</dbReference>
<feature type="compositionally biased region" description="Basic and acidic residues" evidence="1">
    <location>
        <begin position="12"/>
        <end position="23"/>
    </location>
</feature>
<feature type="compositionally biased region" description="Acidic residues" evidence="1">
    <location>
        <begin position="24"/>
        <end position="48"/>
    </location>
</feature>
<accession>A0ABM0MUB6</accession>
<feature type="region of interest" description="Disordered" evidence="1">
    <location>
        <begin position="1"/>
        <end position="89"/>
    </location>
</feature>
<evidence type="ECO:0000256" key="1">
    <source>
        <dbReference type="SAM" id="MobiDB-lite"/>
    </source>
</evidence>
<protein>
    <submittedName>
        <fullName evidence="4">von Willebrand factor A domain-containing protein 3A-like</fullName>
    </submittedName>
</protein>
<dbReference type="GeneID" id="100378091"/>
<organism evidence="3 4">
    <name type="scientific">Saccoglossus kowalevskii</name>
    <name type="common">Acorn worm</name>
    <dbReference type="NCBI Taxonomy" id="10224"/>
    <lineage>
        <taxon>Eukaryota</taxon>
        <taxon>Metazoa</taxon>
        <taxon>Hemichordata</taxon>
        <taxon>Enteropneusta</taxon>
        <taxon>Harrimaniidae</taxon>
        <taxon>Saccoglossus</taxon>
    </lineage>
</organism>
<reference evidence="4" key="1">
    <citation type="submission" date="2025-08" db="UniProtKB">
        <authorList>
            <consortium name="RefSeq"/>
        </authorList>
    </citation>
    <scope>IDENTIFICATION</scope>
    <source>
        <tissue evidence="4">Testes</tissue>
    </source>
</reference>
<proteinExistence type="predicted"/>
<feature type="compositionally biased region" description="Basic and acidic residues" evidence="1">
    <location>
        <begin position="49"/>
        <end position="62"/>
    </location>
</feature>
<gene>
    <name evidence="4" type="primary">LOC100378091</name>
</gene>
<dbReference type="Proteomes" id="UP000694865">
    <property type="component" value="Unplaced"/>
</dbReference>
<evidence type="ECO:0000313" key="3">
    <source>
        <dbReference type="Proteomes" id="UP000694865"/>
    </source>
</evidence>
<dbReference type="RefSeq" id="XP_006823607.1">
    <property type="nucleotide sequence ID" value="XM_006823544.1"/>
</dbReference>
<keyword evidence="3" id="KW-1185">Reference proteome</keyword>
<dbReference type="CDD" id="cd00198">
    <property type="entry name" value="vWFA"/>
    <property type="match status" value="1"/>
</dbReference>
<evidence type="ECO:0000313" key="4">
    <source>
        <dbReference type="RefSeq" id="XP_006823607.1"/>
    </source>
</evidence>
<dbReference type="SMART" id="SM00327">
    <property type="entry name" value="VWA"/>
    <property type="match status" value="2"/>
</dbReference>